<organism evidence="1 2">
    <name type="scientific">Luteolibacter arcticus</name>
    <dbReference type="NCBI Taxonomy" id="1581411"/>
    <lineage>
        <taxon>Bacteria</taxon>
        <taxon>Pseudomonadati</taxon>
        <taxon>Verrucomicrobiota</taxon>
        <taxon>Verrucomicrobiia</taxon>
        <taxon>Verrucomicrobiales</taxon>
        <taxon>Verrucomicrobiaceae</taxon>
        <taxon>Luteolibacter</taxon>
    </lineage>
</organism>
<accession>A0ABT3GM96</accession>
<sequence length="137" mass="15457">MKWQTYLLSGMLCCASAEDVVLHREYSAKDGETVDYRVDAAELRKVPAWEPKAGAKPPLRRDRAVEIARQAAASSGEGELKVTLCTVNRFEKDLLKRLPKDGCRWFYVVEFRKDGREPFRCVVTMSGTVAKTEAAEE</sequence>
<protein>
    <submittedName>
        <fullName evidence="1">Uncharacterized protein</fullName>
    </submittedName>
</protein>
<dbReference type="Proteomes" id="UP001320876">
    <property type="component" value="Unassembled WGS sequence"/>
</dbReference>
<evidence type="ECO:0000313" key="1">
    <source>
        <dbReference type="EMBL" id="MCW1924590.1"/>
    </source>
</evidence>
<name>A0ABT3GM96_9BACT</name>
<evidence type="ECO:0000313" key="2">
    <source>
        <dbReference type="Proteomes" id="UP001320876"/>
    </source>
</evidence>
<reference evidence="1 2" key="1">
    <citation type="submission" date="2022-10" db="EMBL/GenBank/DDBJ databases">
        <title>Luteolibacter arcticus strain CCTCC AB 2014275, whole genome shotgun sequencing project.</title>
        <authorList>
            <person name="Zhao G."/>
            <person name="Shen L."/>
        </authorList>
    </citation>
    <scope>NUCLEOTIDE SEQUENCE [LARGE SCALE GENOMIC DNA]</scope>
    <source>
        <strain evidence="1 2">CCTCC AB 2014275</strain>
    </source>
</reference>
<gene>
    <name evidence="1" type="ORF">OKA05_18645</name>
</gene>
<dbReference type="EMBL" id="JAPDDT010000009">
    <property type="protein sequence ID" value="MCW1924590.1"/>
    <property type="molecule type" value="Genomic_DNA"/>
</dbReference>
<keyword evidence="2" id="KW-1185">Reference proteome</keyword>
<comment type="caution">
    <text evidence="1">The sequence shown here is derived from an EMBL/GenBank/DDBJ whole genome shotgun (WGS) entry which is preliminary data.</text>
</comment>
<dbReference type="RefSeq" id="WP_264488699.1">
    <property type="nucleotide sequence ID" value="NZ_JAPDDT010000009.1"/>
</dbReference>
<proteinExistence type="predicted"/>